<dbReference type="EMBL" id="LT598486">
    <property type="protein sequence ID" value="SCW03116.1"/>
    <property type="molecule type" value="Genomic_DNA"/>
</dbReference>
<keyword evidence="11" id="KW-1185">Reference proteome</keyword>
<keyword evidence="2" id="KW-0479">Metal-binding</keyword>
<evidence type="ECO:0000259" key="9">
    <source>
        <dbReference type="PROSITE" id="PS50048"/>
    </source>
</evidence>
<dbReference type="CDD" id="cd00067">
    <property type="entry name" value="GAL4"/>
    <property type="match status" value="1"/>
</dbReference>
<accession>A0A1G4MGS8</accession>
<dbReference type="Pfam" id="PF04082">
    <property type="entry name" value="Fungal_trans"/>
    <property type="match status" value="1"/>
</dbReference>
<keyword evidence="3" id="KW-0862">Zinc</keyword>
<evidence type="ECO:0000256" key="5">
    <source>
        <dbReference type="ARBA" id="ARBA00023125"/>
    </source>
</evidence>
<keyword evidence="6" id="KW-0804">Transcription</keyword>
<dbReference type="Pfam" id="PF00172">
    <property type="entry name" value="Zn_clus"/>
    <property type="match status" value="1"/>
</dbReference>
<dbReference type="GO" id="GO:0006351">
    <property type="term" value="P:DNA-templated transcription"/>
    <property type="evidence" value="ECO:0007669"/>
    <property type="project" value="InterPro"/>
</dbReference>
<dbReference type="AlphaFoldDB" id="A0A1G4MGS8"/>
<dbReference type="SUPFAM" id="SSF57701">
    <property type="entry name" value="Zn2/Cys6 DNA-binding domain"/>
    <property type="match status" value="1"/>
</dbReference>
<dbReference type="OMA" id="AHWRIAY"/>
<reference evidence="10 11" key="1">
    <citation type="submission" date="2016-03" db="EMBL/GenBank/DDBJ databases">
        <authorList>
            <person name="Devillers H."/>
        </authorList>
    </citation>
    <scope>NUCLEOTIDE SEQUENCE [LARGE SCALE GENOMIC DNA]</scope>
    <source>
        <strain evidence="10">CBS 6772</strain>
    </source>
</reference>
<dbReference type="InterPro" id="IPR051711">
    <property type="entry name" value="Stress_Response_Reg"/>
</dbReference>
<dbReference type="CDD" id="cd12148">
    <property type="entry name" value="fungal_TF_MHR"/>
    <property type="match status" value="1"/>
</dbReference>
<evidence type="ECO:0000313" key="10">
    <source>
        <dbReference type="EMBL" id="SCW03116.1"/>
    </source>
</evidence>
<dbReference type="GO" id="GO:0000981">
    <property type="term" value="F:DNA-binding transcription factor activity, RNA polymerase II-specific"/>
    <property type="evidence" value="ECO:0007669"/>
    <property type="project" value="InterPro"/>
</dbReference>
<dbReference type="InterPro" id="IPR036864">
    <property type="entry name" value="Zn2-C6_fun-type_DNA-bd_sf"/>
</dbReference>
<gene>
    <name evidence="10" type="ORF">LAFE_0G03290G</name>
</gene>
<evidence type="ECO:0000256" key="1">
    <source>
        <dbReference type="ARBA" id="ARBA00004123"/>
    </source>
</evidence>
<evidence type="ECO:0000256" key="3">
    <source>
        <dbReference type="ARBA" id="ARBA00022833"/>
    </source>
</evidence>
<keyword evidence="4" id="KW-0805">Transcription regulation</keyword>
<dbReference type="PANTHER" id="PTHR47540:SF1">
    <property type="entry name" value="ACTIVATOR OF STRESS GENES 1-RELATED"/>
    <property type="match status" value="1"/>
</dbReference>
<evidence type="ECO:0000256" key="6">
    <source>
        <dbReference type="ARBA" id="ARBA00023163"/>
    </source>
</evidence>
<proteinExistence type="predicted"/>
<dbReference type="InterPro" id="IPR001138">
    <property type="entry name" value="Zn2Cys6_DnaBD"/>
</dbReference>
<evidence type="ECO:0000313" key="11">
    <source>
        <dbReference type="Proteomes" id="UP000190831"/>
    </source>
</evidence>
<evidence type="ECO:0000256" key="8">
    <source>
        <dbReference type="SAM" id="MobiDB-lite"/>
    </source>
</evidence>
<dbReference type="InterPro" id="IPR007219">
    <property type="entry name" value="XnlR_reg_dom"/>
</dbReference>
<keyword evidence="7" id="KW-0539">Nucleus</keyword>
<sequence>MSSPIPNVLVLSTDDLTNQLQPKRLRVSRACDVCRLKKVRCDGRQPCIHCTVYSYDCTYNPLHRSRKRSKAASQASRAATTAKQVAVPVTTTAAPAAAGAGGVVAAASQSTRDVGASSDRYARLLSCVFPELNLEAATADPNRFRDLIARNKFQGLLNVGAVAAALSDRPPLAPSSRSGSTDDEPLRDDDSSSQAMVQVKIMLPPRDIAQKLILKSWHCACVLFRFYHRPNFMRIFNSLYETNPEDYTDEQNKALPLIYSVIAVGALFSKEDYNADDVAARDFFQDEGYKYFIEAKKLIDVTNATDIQAIQTIFMLTIFLQCSAKLTTCYSYIGVALRSAMREGLHRKITNPNLSPVDLETKKRLFWTIYKMDVYMNCILGLPSCLSEEDVDQELPGDYDDDRITENGIDPQPWGKISSCGMNNEHTKLIMIMKHIYEKVYRHRNEAHSASLTFDKINSVQTELNNWSMALPLQLKPNYNFVDPQEESLYLQANKFLHLDYLHANIMLYRPFIHNFTSDPKQFPHLVFEISMAHNCIKTAQEIVQLACEMVNKKVLSGSYWFSVHTIFFSVACLIYFTHQLHLKRPTSIEKSVLDGIQRDLKLGIDVLLKLKNSSMASERTFNVLNKLFEKLNEKTVARYVNELDKLQLSPTDSSDANPMLSDIPTKFFDTTPQSTMNIQANLATLPSDVSTNMNSANFSNGPGFLPDSEFSQAFDSSFNLDNNLFFNGIFDEWDSLLDKSASDNFSSQDELAKSQ</sequence>
<dbReference type="GO" id="GO:0005634">
    <property type="term" value="C:nucleus"/>
    <property type="evidence" value="ECO:0007669"/>
    <property type="project" value="UniProtKB-SubCell"/>
</dbReference>
<feature type="region of interest" description="Disordered" evidence="8">
    <location>
        <begin position="168"/>
        <end position="191"/>
    </location>
</feature>
<dbReference type="OrthoDB" id="422427at2759"/>
<dbReference type="Proteomes" id="UP000190831">
    <property type="component" value="Chromosome G"/>
</dbReference>
<dbReference type="PANTHER" id="PTHR47540">
    <property type="entry name" value="THIAMINE REPRESSIBLE GENES REGULATORY PROTEIN THI5"/>
    <property type="match status" value="1"/>
</dbReference>
<feature type="domain" description="Zn(2)-C6 fungal-type" evidence="9">
    <location>
        <begin position="30"/>
        <end position="59"/>
    </location>
</feature>
<dbReference type="PROSITE" id="PS00463">
    <property type="entry name" value="ZN2_CY6_FUNGAL_1"/>
    <property type="match status" value="1"/>
</dbReference>
<evidence type="ECO:0000256" key="7">
    <source>
        <dbReference type="ARBA" id="ARBA00023242"/>
    </source>
</evidence>
<organism evidence="10 11">
    <name type="scientific">Lachancea fermentati</name>
    <name type="common">Zygosaccharomyces fermentati</name>
    <dbReference type="NCBI Taxonomy" id="4955"/>
    <lineage>
        <taxon>Eukaryota</taxon>
        <taxon>Fungi</taxon>
        <taxon>Dikarya</taxon>
        <taxon>Ascomycota</taxon>
        <taxon>Saccharomycotina</taxon>
        <taxon>Saccharomycetes</taxon>
        <taxon>Saccharomycetales</taxon>
        <taxon>Saccharomycetaceae</taxon>
        <taxon>Lachancea</taxon>
    </lineage>
</organism>
<dbReference type="Gene3D" id="4.10.240.10">
    <property type="entry name" value="Zn(2)-C6 fungal-type DNA-binding domain"/>
    <property type="match status" value="1"/>
</dbReference>
<dbReference type="GO" id="GO:0045944">
    <property type="term" value="P:positive regulation of transcription by RNA polymerase II"/>
    <property type="evidence" value="ECO:0007669"/>
    <property type="project" value="TreeGrafter"/>
</dbReference>
<name>A0A1G4MGS8_LACFM</name>
<dbReference type="SMART" id="SM00906">
    <property type="entry name" value="Fungal_trans"/>
    <property type="match status" value="1"/>
</dbReference>
<dbReference type="GO" id="GO:0043565">
    <property type="term" value="F:sequence-specific DNA binding"/>
    <property type="evidence" value="ECO:0007669"/>
    <property type="project" value="TreeGrafter"/>
</dbReference>
<dbReference type="SMART" id="SM00066">
    <property type="entry name" value="GAL4"/>
    <property type="match status" value="1"/>
</dbReference>
<comment type="subcellular location">
    <subcellularLocation>
        <location evidence="1">Nucleus</location>
    </subcellularLocation>
</comment>
<dbReference type="PROSITE" id="PS50048">
    <property type="entry name" value="ZN2_CY6_FUNGAL_2"/>
    <property type="match status" value="1"/>
</dbReference>
<keyword evidence="5" id="KW-0238">DNA-binding</keyword>
<evidence type="ECO:0000256" key="4">
    <source>
        <dbReference type="ARBA" id="ARBA00023015"/>
    </source>
</evidence>
<protein>
    <submittedName>
        <fullName evidence="10">LAFE_0G03290g1_1</fullName>
    </submittedName>
</protein>
<evidence type="ECO:0000256" key="2">
    <source>
        <dbReference type="ARBA" id="ARBA00022723"/>
    </source>
</evidence>
<dbReference type="GO" id="GO:0008270">
    <property type="term" value="F:zinc ion binding"/>
    <property type="evidence" value="ECO:0007669"/>
    <property type="project" value="InterPro"/>
</dbReference>